<feature type="region of interest" description="Disordered" evidence="1">
    <location>
        <begin position="427"/>
        <end position="446"/>
    </location>
</feature>
<evidence type="ECO:0000256" key="1">
    <source>
        <dbReference type="SAM" id="MobiDB-lite"/>
    </source>
</evidence>
<feature type="region of interest" description="Disordered" evidence="1">
    <location>
        <begin position="1"/>
        <end position="396"/>
    </location>
</feature>
<feature type="compositionally biased region" description="Polar residues" evidence="1">
    <location>
        <begin position="427"/>
        <end position="437"/>
    </location>
</feature>
<organism evidence="2 3">
    <name type="scientific">Ophiocordyceps australis</name>
    <dbReference type="NCBI Taxonomy" id="1399860"/>
    <lineage>
        <taxon>Eukaryota</taxon>
        <taxon>Fungi</taxon>
        <taxon>Dikarya</taxon>
        <taxon>Ascomycota</taxon>
        <taxon>Pezizomycotina</taxon>
        <taxon>Sordariomycetes</taxon>
        <taxon>Hypocreomycetidae</taxon>
        <taxon>Hypocreales</taxon>
        <taxon>Ophiocordycipitaceae</taxon>
        <taxon>Ophiocordyceps</taxon>
    </lineage>
</organism>
<feature type="compositionally biased region" description="Low complexity" evidence="1">
    <location>
        <begin position="227"/>
        <end position="238"/>
    </location>
</feature>
<evidence type="ECO:0000313" key="3">
    <source>
        <dbReference type="Proteomes" id="UP000226192"/>
    </source>
</evidence>
<feature type="compositionally biased region" description="Low complexity" evidence="1">
    <location>
        <begin position="169"/>
        <end position="180"/>
    </location>
</feature>
<dbReference type="AlphaFoldDB" id="A0A2C5XW09"/>
<feature type="compositionally biased region" description="Low complexity" evidence="1">
    <location>
        <begin position="143"/>
        <end position="155"/>
    </location>
</feature>
<gene>
    <name evidence="2" type="ORF">CDD81_4181</name>
</gene>
<dbReference type="Gene3D" id="1.10.490.40">
    <property type="entry name" value="Diphtheria toxin, translocation domain"/>
    <property type="match status" value="1"/>
</dbReference>
<feature type="compositionally biased region" description="Basic and acidic residues" evidence="1">
    <location>
        <begin position="285"/>
        <end position="309"/>
    </location>
</feature>
<feature type="compositionally biased region" description="Polar residues" evidence="1">
    <location>
        <begin position="181"/>
        <end position="226"/>
    </location>
</feature>
<accession>A0A2C5XW09</accession>
<feature type="compositionally biased region" description="Polar residues" evidence="1">
    <location>
        <begin position="104"/>
        <end position="136"/>
    </location>
</feature>
<protein>
    <submittedName>
        <fullName evidence="2">Uncharacterized protein</fullName>
    </submittedName>
</protein>
<dbReference type="OrthoDB" id="4936804at2759"/>
<dbReference type="STRING" id="1399860.A0A2C5XW09"/>
<keyword evidence="3" id="KW-1185">Reference proteome</keyword>
<proteinExistence type="predicted"/>
<feature type="compositionally biased region" description="Polar residues" evidence="1">
    <location>
        <begin position="70"/>
        <end position="84"/>
    </location>
</feature>
<dbReference type="Proteomes" id="UP000226192">
    <property type="component" value="Unassembled WGS sequence"/>
</dbReference>
<evidence type="ECO:0000313" key="2">
    <source>
        <dbReference type="EMBL" id="PHH58884.1"/>
    </source>
</evidence>
<dbReference type="EMBL" id="NJET01000278">
    <property type="protein sequence ID" value="PHH58884.1"/>
    <property type="molecule type" value="Genomic_DNA"/>
</dbReference>
<reference evidence="2 3" key="1">
    <citation type="submission" date="2017-06" db="EMBL/GenBank/DDBJ databases">
        <title>Ant-infecting Ophiocordyceps genomes reveal a high diversity of potential behavioral manipulation genes and a possible major role for enterotoxins.</title>
        <authorList>
            <person name="De Bekker C."/>
            <person name="Evans H.C."/>
            <person name="Brachmann A."/>
            <person name="Hughes D.P."/>
        </authorList>
    </citation>
    <scope>NUCLEOTIDE SEQUENCE [LARGE SCALE GENOMIC DNA]</scope>
    <source>
        <strain evidence="2 3">Map64</strain>
    </source>
</reference>
<comment type="caution">
    <text evidence="2">The sequence shown here is derived from an EMBL/GenBank/DDBJ whole genome shotgun (WGS) entry which is preliminary data.</text>
</comment>
<feature type="compositionally biased region" description="Polar residues" evidence="1">
    <location>
        <begin position="7"/>
        <end position="17"/>
    </location>
</feature>
<feature type="compositionally biased region" description="Basic and acidic residues" evidence="1">
    <location>
        <begin position="337"/>
        <end position="395"/>
    </location>
</feature>
<sequence length="916" mass="101045">MARDQSRWSSGFRSSTPDLYDPLSADRVHRRPSSRVNAGEPRTHNSMFGGRRAPPYNQYLPSAPAENLSPHENPSDYDSLSSEGNYPHAPPSSPGESQPPRRLNLNQQLPSVYSKSSDAPSSEGKSQPPQRSNLNQRKPLVYSESSNSPSSQGESHPPQKSDLNHQKPSVSSESSDAPSSQGEFQPPQRSNLNQRKPSVYSESSDAPSSQGESQPPQRSNLNQRKPSVSSESSDAPSSLFEDDSTYYPSSTTDSDEYGSDVFDAEEDEDGDKIFRDAIDDVAASVDERPGSGESGTKDNQGETPVHRDSGLPFCHSDLPGLSGRRKRNVENCIWPDDAAKADASAKAKTKLGEEEKGSPEAKIDQSLKSEMAEEKTKLDETNRESFKAEGSESIEKLPANGAAERPIIQGMVRSRLFPEPYMADQKNANAAAGQQRTRPAPGHPSWLNNGAKIHNIQKVGPMAVERFPQPKLIRDEKLLAIAEKNSKEKFDSLLEQFGHSNVAKHQGQLHAELSTRLEEFKEQPRLERISGMTAKVGGAALAAGGLALYGYAVAEAFSSETSVLDKVAVTTSILPVIGCSVQAANDAQQGNFDILHSGLCFAADALLLSGFWEVALVLQIFEGFFQTLSRIDAQVKLYDASFFQKERLDGWKSRIDEIERFIDSDAFMKNATTRFSAYQVGVLFQASQLAGDVHASHRLAMAQTNDADLEDVQMDQVQKEIDAAIHHEIERRACFETARNKLRVHDMLRAQMLNATRTIAQQYDDEFFKQYWKAATDPIKLIGIISFDPAPEDVKSLKQGMEFQKKFNPLPLFEHRIFKAISRVVERLETPATCLCRHKDQNCEFADCSSPPVEFGSIDAGGRRLVANLVYPHKSLVSEECAARFHPCVKDVKGGGRRATMNISSRQMWCKAGPPV</sequence>
<feature type="compositionally biased region" description="Acidic residues" evidence="1">
    <location>
        <begin position="253"/>
        <end position="270"/>
    </location>
</feature>
<name>A0A2C5XW09_9HYPO</name>